<feature type="region of interest" description="Disordered" evidence="1">
    <location>
        <begin position="35"/>
        <end position="127"/>
    </location>
</feature>
<organism evidence="2 3">
    <name type="scientific">Setaria viridis</name>
    <name type="common">Green bristlegrass</name>
    <name type="synonym">Setaria italica subsp. viridis</name>
    <dbReference type="NCBI Taxonomy" id="4556"/>
    <lineage>
        <taxon>Eukaryota</taxon>
        <taxon>Viridiplantae</taxon>
        <taxon>Streptophyta</taxon>
        <taxon>Embryophyta</taxon>
        <taxon>Tracheophyta</taxon>
        <taxon>Spermatophyta</taxon>
        <taxon>Magnoliopsida</taxon>
        <taxon>Liliopsida</taxon>
        <taxon>Poales</taxon>
        <taxon>Poaceae</taxon>
        <taxon>PACMAD clade</taxon>
        <taxon>Panicoideae</taxon>
        <taxon>Panicodae</taxon>
        <taxon>Paniceae</taxon>
        <taxon>Cenchrinae</taxon>
        <taxon>Setaria</taxon>
    </lineage>
</organism>
<dbReference type="AlphaFoldDB" id="A0A4U6V5P5"/>
<feature type="compositionally biased region" description="Polar residues" evidence="1">
    <location>
        <begin position="60"/>
        <end position="72"/>
    </location>
</feature>
<feature type="compositionally biased region" description="Gly residues" evidence="1">
    <location>
        <begin position="111"/>
        <end position="125"/>
    </location>
</feature>
<dbReference type="EMBL" id="CM016554">
    <property type="protein sequence ID" value="TKW24521.1"/>
    <property type="molecule type" value="Genomic_DNA"/>
</dbReference>
<reference evidence="2" key="1">
    <citation type="submission" date="2019-03" db="EMBL/GenBank/DDBJ databases">
        <title>WGS assembly of Setaria viridis.</title>
        <authorList>
            <person name="Huang P."/>
            <person name="Jenkins J."/>
            <person name="Grimwood J."/>
            <person name="Barry K."/>
            <person name="Healey A."/>
            <person name="Mamidi S."/>
            <person name="Sreedasyam A."/>
            <person name="Shu S."/>
            <person name="Feldman M."/>
            <person name="Wu J."/>
            <person name="Yu Y."/>
            <person name="Chen C."/>
            <person name="Johnson J."/>
            <person name="Rokhsar D."/>
            <person name="Baxter I."/>
            <person name="Schmutz J."/>
            <person name="Brutnell T."/>
            <person name="Kellogg E."/>
        </authorList>
    </citation>
    <scope>NUCLEOTIDE SEQUENCE [LARGE SCALE GENOMIC DNA]</scope>
</reference>
<dbReference type="Proteomes" id="UP000298652">
    <property type="component" value="Chromosome 3"/>
</dbReference>
<accession>A0A4U6V5P5</accession>
<evidence type="ECO:0000313" key="2">
    <source>
        <dbReference type="EMBL" id="TKW24521.1"/>
    </source>
</evidence>
<dbReference type="Gramene" id="TKW24521">
    <property type="protein sequence ID" value="TKW24521"/>
    <property type="gene ID" value="SEVIR_3G055950v2"/>
</dbReference>
<proteinExistence type="predicted"/>
<protein>
    <submittedName>
        <fullName evidence="2">Uncharacterized protein</fullName>
    </submittedName>
</protein>
<keyword evidence="3" id="KW-1185">Reference proteome</keyword>
<feature type="compositionally biased region" description="Basic residues" evidence="1">
    <location>
        <begin position="44"/>
        <end position="59"/>
    </location>
</feature>
<evidence type="ECO:0000313" key="3">
    <source>
        <dbReference type="Proteomes" id="UP000298652"/>
    </source>
</evidence>
<sequence length="235" mass="25950">MPRLKWREISRRGSPVARCQRWATTRRRTGACERLRPGIGWPTGRRRRRWRGTHCRSRTTGRQSGCSASTECSPSGPRRSRAGQRRWRRGSARSRRRRRARRGGARSAPSGAGGPTPGRGGGARGAGARHAVVREVLGRVEVEAAREAAAGADAAAQLQGSAAENRSFSEWIGAKGAEAQCVGRLHGGRAERRTKVSQERRLLIELDSVNGHIDKVPVGPRCQCHIWMENLTEWQ</sequence>
<feature type="compositionally biased region" description="Basic residues" evidence="1">
    <location>
        <begin position="78"/>
        <end position="104"/>
    </location>
</feature>
<gene>
    <name evidence="2" type="ORF">SEVIR_3G055950v2</name>
</gene>
<evidence type="ECO:0000256" key="1">
    <source>
        <dbReference type="SAM" id="MobiDB-lite"/>
    </source>
</evidence>
<name>A0A4U6V5P5_SETVI</name>